<gene>
    <name evidence="1" type="ORF">GRI91_10930</name>
</gene>
<reference evidence="1 2" key="1">
    <citation type="submission" date="2019-12" db="EMBL/GenBank/DDBJ databases">
        <title>Genomic-based taxomic classification of the family Erythrobacteraceae.</title>
        <authorList>
            <person name="Xu L."/>
        </authorList>
    </citation>
    <scope>NUCLEOTIDE SEQUENCE [LARGE SCALE GENOMIC DNA]</scope>
    <source>
        <strain evidence="1 2">LMG 29518</strain>
    </source>
</reference>
<dbReference type="OrthoDB" id="9795572at2"/>
<dbReference type="RefSeq" id="WP_160736696.1">
    <property type="nucleotide sequence ID" value="NZ_WTYT01000004.1"/>
</dbReference>
<dbReference type="InterPro" id="IPR031856">
    <property type="entry name" value="YdaS_toxin-like"/>
</dbReference>
<accession>A0A6I4T838</accession>
<evidence type="ECO:0000313" key="2">
    <source>
        <dbReference type="Proteomes" id="UP000438476"/>
    </source>
</evidence>
<comment type="caution">
    <text evidence="1">The sequence shown here is derived from an EMBL/GenBank/DDBJ whole genome shotgun (WGS) entry which is preliminary data.</text>
</comment>
<dbReference type="Gene3D" id="1.10.260.40">
    <property type="entry name" value="lambda repressor-like DNA-binding domains"/>
    <property type="match status" value="1"/>
</dbReference>
<proteinExistence type="predicted"/>
<keyword evidence="2" id="KW-1185">Reference proteome</keyword>
<organism evidence="1 2">
    <name type="scientific">Altericroceibacterium endophyticum</name>
    <dbReference type="NCBI Taxonomy" id="1808508"/>
    <lineage>
        <taxon>Bacteria</taxon>
        <taxon>Pseudomonadati</taxon>
        <taxon>Pseudomonadota</taxon>
        <taxon>Alphaproteobacteria</taxon>
        <taxon>Sphingomonadales</taxon>
        <taxon>Erythrobacteraceae</taxon>
        <taxon>Altericroceibacterium</taxon>
    </lineage>
</organism>
<dbReference type="GO" id="GO:0003677">
    <property type="term" value="F:DNA binding"/>
    <property type="evidence" value="ECO:0007669"/>
    <property type="project" value="InterPro"/>
</dbReference>
<dbReference type="SUPFAM" id="SSF47413">
    <property type="entry name" value="lambda repressor-like DNA-binding domains"/>
    <property type="match status" value="1"/>
</dbReference>
<dbReference type="Proteomes" id="UP000438476">
    <property type="component" value="Unassembled WGS sequence"/>
</dbReference>
<sequence length="109" mass="11807">MEHQITPFEALKRACEVAGGQSALGRICGVGQPAVWKWLQSAKRLPAEHVLKVEAETGVSRHFLRPDIYPRELAAPPLSDHTSLCGPILSARRMAGHGNRSVTLDESAA</sequence>
<evidence type="ECO:0008006" key="3">
    <source>
        <dbReference type="Google" id="ProtNLM"/>
    </source>
</evidence>
<name>A0A6I4T838_9SPHN</name>
<dbReference type="InterPro" id="IPR010982">
    <property type="entry name" value="Lambda_DNA-bd_dom_sf"/>
</dbReference>
<protein>
    <recommendedName>
        <fullName evidence="3">Helix-turn-helix domain-containing protein</fullName>
    </recommendedName>
</protein>
<dbReference type="Pfam" id="PF15943">
    <property type="entry name" value="YdaS_toxin"/>
    <property type="match status" value="1"/>
</dbReference>
<dbReference type="AlphaFoldDB" id="A0A6I4T838"/>
<evidence type="ECO:0000313" key="1">
    <source>
        <dbReference type="EMBL" id="MXO66271.1"/>
    </source>
</evidence>
<dbReference type="EMBL" id="WTYT01000004">
    <property type="protein sequence ID" value="MXO66271.1"/>
    <property type="molecule type" value="Genomic_DNA"/>
</dbReference>